<reference evidence="2" key="1">
    <citation type="submission" date="2018-05" db="EMBL/GenBank/DDBJ databases">
        <authorList>
            <person name="Lanie J.A."/>
            <person name="Ng W.-L."/>
            <person name="Kazmierczak K.M."/>
            <person name="Andrzejewski T.M."/>
            <person name="Davidsen T.M."/>
            <person name="Wayne K.J."/>
            <person name="Tettelin H."/>
            <person name="Glass J.I."/>
            <person name="Rusch D."/>
            <person name="Podicherti R."/>
            <person name="Tsui H.-C.T."/>
            <person name="Winkler M.E."/>
        </authorList>
    </citation>
    <scope>NUCLEOTIDE SEQUENCE</scope>
</reference>
<dbReference type="InterPro" id="IPR000297">
    <property type="entry name" value="PPIase_PpiC"/>
</dbReference>
<dbReference type="InterPro" id="IPR050245">
    <property type="entry name" value="PrsA_foldase"/>
</dbReference>
<dbReference type="Pfam" id="PF00639">
    <property type="entry name" value="Rotamase"/>
    <property type="match status" value="1"/>
</dbReference>
<feature type="domain" description="PpiC" evidence="1">
    <location>
        <begin position="65"/>
        <end position="155"/>
    </location>
</feature>
<dbReference type="PANTHER" id="PTHR47245:SF2">
    <property type="entry name" value="PEPTIDYL-PROLYL CIS-TRANS ISOMERASE HP_0175-RELATED"/>
    <property type="match status" value="1"/>
</dbReference>
<evidence type="ECO:0000259" key="1">
    <source>
        <dbReference type="PROSITE" id="PS50198"/>
    </source>
</evidence>
<dbReference type="EMBL" id="UINC01059522">
    <property type="protein sequence ID" value="SVB83028.1"/>
    <property type="molecule type" value="Genomic_DNA"/>
</dbReference>
<accession>A0A382H6V0</accession>
<organism evidence="2">
    <name type="scientific">marine metagenome</name>
    <dbReference type="NCBI Taxonomy" id="408172"/>
    <lineage>
        <taxon>unclassified sequences</taxon>
        <taxon>metagenomes</taxon>
        <taxon>ecological metagenomes</taxon>
    </lineage>
</organism>
<dbReference type="AlphaFoldDB" id="A0A382H6V0"/>
<sequence>MESEIDRKVFLLVGDSLEFNTIPMVQDKIDLAEKQYILNEYFHREIFLKYQASDSLIREAFRKSKINIHARHLFAPNIESANQLIALLEQGKTFEELAPGIFRDSTLASSGGDLGYFSIGDMDPAFEDAAFALADGEISRPVKTSRGYSIIQVIDRWVEPMISEQDFQLHKDDMNALLRSRNIHNRRQKWTDSLAQSLQIEISKNHLNLLFDNKTNIFQNECQLLKDTEIELRSKLGKWRINELVLRLNKLSIEQANMITSPEKLRESLFGILVKEKILQLAKMQDWYNHSETKWNIQRQKEDAQILFTIDYYLKDIKPRLKADYSGLLIKLREKVSIQIHADKVQELEILS</sequence>
<dbReference type="PROSITE" id="PS50198">
    <property type="entry name" value="PPIC_PPIASE_2"/>
    <property type="match status" value="1"/>
</dbReference>
<name>A0A382H6V0_9ZZZZ</name>
<dbReference type="SUPFAM" id="SSF54534">
    <property type="entry name" value="FKBP-like"/>
    <property type="match status" value="1"/>
</dbReference>
<dbReference type="GO" id="GO:0003755">
    <property type="term" value="F:peptidyl-prolyl cis-trans isomerase activity"/>
    <property type="evidence" value="ECO:0007669"/>
    <property type="project" value="InterPro"/>
</dbReference>
<dbReference type="Gene3D" id="3.10.50.40">
    <property type="match status" value="1"/>
</dbReference>
<proteinExistence type="predicted"/>
<gene>
    <name evidence="2" type="ORF">METZ01_LOCUS235882</name>
</gene>
<protein>
    <recommendedName>
        <fullName evidence="1">PpiC domain-containing protein</fullName>
    </recommendedName>
</protein>
<evidence type="ECO:0000313" key="2">
    <source>
        <dbReference type="EMBL" id="SVB83028.1"/>
    </source>
</evidence>
<dbReference type="InterPro" id="IPR046357">
    <property type="entry name" value="PPIase_dom_sf"/>
</dbReference>
<dbReference type="PANTHER" id="PTHR47245">
    <property type="entry name" value="PEPTIDYLPROLYL ISOMERASE"/>
    <property type="match status" value="1"/>
</dbReference>